<evidence type="ECO:0000256" key="5">
    <source>
        <dbReference type="ARBA" id="ARBA00022801"/>
    </source>
</evidence>
<dbReference type="SUPFAM" id="SSF53474">
    <property type="entry name" value="alpha/beta-Hydrolases"/>
    <property type="match status" value="1"/>
</dbReference>
<keyword evidence="5 7" id="KW-0378">Hydrolase</keyword>
<name>A0A8T0GX70_CERPU</name>
<evidence type="ECO:0000313" key="8">
    <source>
        <dbReference type="EMBL" id="KAG0562869.1"/>
    </source>
</evidence>
<evidence type="ECO:0000313" key="9">
    <source>
        <dbReference type="Proteomes" id="UP000822688"/>
    </source>
</evidence>
<dbReference type="AlphaFoldDB" id="A0A8T0GX70"/>
<dbReference type="GO" id="GO:0018738">
    <property type="term" value="F:S-formylglutathione hydrolase activity"/>
    <property type="evidence" value="ECO:0007669"/>
    <property type="project" value="UniProtKB-EC"/>
</dbReference>
<evidence type="ECO:0000256" key="2">
    <source>
        <dbReference type="ARBA" id="ARBA00012479"/>
    </source>
</evidence>
<dbReference type="OrthoDB" id="420518at2759"/>
<feature type="active site" description="Charge relay system" evidence="6">
    <location>
        <position position="265"/>
    </location>
</feature>
<evidence type="ECO:0000256" key="1">
    <source>
        <dbReference type="ARBA" id="ARBA00005622"/>
    </source>
</evidence>
<comment type="function">
    <text evidence="7">Serine hydrolase involved in the detoxification of formaldehyde.</text>
</comment>
<reference evidence="8" key="1">
    <citation type="submission" date="2020-06" db="EMBL/GenBank/DDBJ databases">
        <title>WGS assembly of Ceratodon purpureus strain R40.</title>
        <authorList>
            <person name="Carey S.B."/>
            <person name="Jenkins J."/>
            <person name="Shu S."/>
            <person name="Lovell J.T."/>
            <person name="Sreedasyam A."/>
            <person name="Maumus F."/>
            <person name="Tiley G.P."/>
            <person name="Fernandez-Pozo N."/>
            <person name="Barry K."/>
            <person name="Chen C."/>
            <person name="Wang M."/>
            <person name="Lipzen A."/>
            <person name="Daum C."/>
            <person name="Saski C.A."/>
            <person name="Payton A.C."/>
            <person name="Mcbreen J.C."/>
            <person name="Conrad R.E."/>
            <person name="Kollar L.M."/>
            <person name="Olsson S."/>
            <person name="Huttunen S."/>
            <person name="Landis J.B."/>
            <person name="Wickett N.J."/>
            <person name="Johnson M.G."/>
            <person name="Rensing S.A."/>
            <person name="Grimwood J."/>
            <person name="Schmutz J."/>
            <person name="Mcdaniel S.F."/>
        </authorList>
    </citation>
    <scope>NUCLEOTIDE SEQUENCE</scope>
    <source>
        <strain evidence="8">R40</strain>
    </source>
</reference>
<evidence type="ECO:0000256" key="7">
    <source>
        <dbReference type="RuleBase" id="RU363068"/>
    </source>
</evidence>
<feature type="active site" description="Charge relay system" evidence="6">
    <location>
        <position position="299"/>
    </location>
</feature>
<dbReference type="PANTHER" id="PTHR10061">
    <property type="entry name" value="S-FORMYLGLUTATHIONE HYDROLASE"/>
    <property type="match status" value="1"/>
</dbReference>
<dbReference type="FunFam" id="3.40.50.1820:FF:000002">
    <property type="entry name" value="S-formylglutathione hydrolase"/>
    <property type="match status" value="1"/>
</dbReference>
<dbReference type="InterPro" id="IPR000801">
    <property type="entry name" value="Esterase-like"/>
</dbReference>
<dbReference type="Proteomes" id="UP000822688">
    <property type="component" value="Chromosome 9"/>
</dbReference>
<dbReference type="InterPro" id="IPR029058">
    <property type="entry name" value="AB_hydrolase_fold"/>
</dbReference>
<dbReference type="GO" id="GO:0005829">
    <property type="term" value="C:cytosol"/>
    <property type="evidence" value="ECO:0007669"/>
    <property type="project" value="TreeGrafter"/>
</dbReference>
<dbReference type="GO" id="GO:0046294">
    <property type="term" value="P:formaldehyde catabolic process"/>
    <property type="evidence" value="ECO:0007669"/>
    <property type="project" value="InterPro"/>
</dbReference>
<comment type="similarity">
    <text evidence="1 7">Belongs to the esterase D family.</text>
</comment>
<sequence length="321" mass="35535">MSATLASLVRTTSRTFGNRFSTVTFLARRNSTLAQADKMATPQEISSTKMCGGFNRRFKHDSSSVGCPMTFTVFFPPAAETEKVPVLYWLSGLTCNDENFIQKSGAQRKAAACGLALVTMDTSPRGLNVEGESESWDFGTGAGFYVNATQEKWNKWRMYDYVTKELPSLLSSHFPQLDTANASLFGHSMGGHGALTLFLKNPSKYKSVSAFAPIANPTQCPWGDKAFNGYLGEDKSTWEEYDATLLVKKYNGPKTTILIDQGDADKFYKEKQLLPENFEAACKSAGMPVELRLQPGYDHSYFFIATFVDDHIQHHAQALGL</sequence>
<keyword evidence="9" id="KW-1185">Reference proteome</keyword>
<proteinExistence type="inferred from homology"/>
<organism evidence="8 9">
    <name type="scientific">Ceratodon purpureus</name>
    <name type="common">Fire moss</name>
    <name type="synonym">Dicranum purpureum</name>
    <dbReference type="NCBI Taxonomy" id="3225"/>
    <lineage>
        <taxon>Eukaryota</taxon>
        <taxon>Viridiplantae</taxon>
        <taxon>Streptophyta</taxon>
        <taxon>Embryophyta</taxon>
        <taxon>Bryophyta</taxon>
        <taxon>Bryophytina</taxon>
        <taxon>Bryopsida</taxon>
        <taxon>Dicranidae</taxon>
        <taxon>Pseudoditrichales</taxon>
        <taxon>Ditrichaceae</taxon>
        <taxon>Ceratodon</taxon>
    </lineage>
</organism>
<keyword evidence="4 7" id="KW-0719">Serine esterase</keyword>
<dbReference type="EMBL" id="CM026430">
    <property type="protein sequence ID" value="KAG0562869.1"/>
    <property type="molecule type" value="Genomic_DNA"/>
</dbReference>
<evidence type="ECO:0000256" key="4">
    <source>
        <dbReference type="ARBA" id="ARBA00022487"/>
    </source>
</evidence>
<dbReference type="NCBIfam" id="TIGR02821">
    <property type="entry name" value="fghA_ester_D"/>
    <property type="match status" value="1"/>
</dbReference>
<dbReference type="EC" id="3.1.2.12" evidence="2 7"/>
<evidence type="ECO:0000256" key="3">
    <source>
        <dbReference type="ARBA" id="ARBA00016774"/>
    </source>
</evidence>
<keyword evidence="7" id="KW-0963">Cytoplasm</keyword>
<comment type="catalytic activity">
    <reaction evidence="7">
        <text>S-formylglutathione + H2O = formate + glutathione + H(+)</text>
        <dbReference type="Rhea" id="RHEA:14961"/>
        <dbReference type="ChEBI" id="CHEBI:15377"/>
        <dbReference type="ChEBI" id="CHEBI:15378"/>
        <dbReference type="ChEBI" id="CHEBI:15740"/>
        <dbReference type="ChEBI" id="CHEBI:57688"/>
        <dbReference type="ChEBI" id="CHEBI:57925"/>
        <dbReference type="EC" id="3.1.2.12"/>
    </reaction>
</comment>
<dbReference type="Pfam" id="PF00756">
    <property type="entry name" value="Esterase"/>
    <property type="match status" value="1"/>
</dbReference>
<comment type="caution">
    <text evidence="8">The sequence shown here is derived from an EMBL/GenBank/DDBJ whole genome shotgun (WGS) entry which is preliminary data.</text>
</comment>
<gene>
    <name evidence="8" type="ORF">KC19_9G178000</name>
</gene>
<dbReference type="GO" id="GO:0052689">
    <property type="term" value="F:carboxylic ester hydrolase activity"/>
    <property type="evidence" value="ECO:0007669"/>
    <property type="project" value="UniProtKB-KW"/>
</dbReference>
<protein>
    <recommendedName>
        <fullName evidence="3 7">S-formylglutathione hydrolase</fullName>
        <ecNumber evidence="2 7">3.1.2.12</ecNumber>
    </recommendedName>
</protein>
<dbReference type="PANTHER" id="PTHR10061:SF0">
    <property type="entry name" value="S-FORMYLGLUTATHIONE HYDROLASE"/>
    <property type="match status" value="1"/>
</dbReference>
<dbReference type="InterPro" id="IPR014186">
    <property type="entry name" value="S-formylglutathione_hydrol"/>
</dbReference>
<evidence type="ECO:0000256" key="6">
    <source>
        <dbReference type="PIRSR" id="PIRSR614186-1"/>
    </source>
</evidence>
<comment type="subcellular location">
    <subcellularLocation>
        <location evidence="7">Cytoplasm</location>
    </subcellularLocation>
</comment>
<accession>A0A8T0GX70</accession>
<feature type="active site" description="Charge relay system" evidence="6">
    <location>
        <position position="188"/>
    </location>
</feature>
<dbReference type="Gene3D" id="3.40.50.1820">
    <property type="entry name" value="alpha/beta hydrolase"/>
    <property type="match status" value="1"/>
</dbReference>